<dbReference type="Proteomes" id="UP000015106">
    <property type="component" value="Chromosome 1"/>
</dbReference>
<dbReference type="EnsemblPlants" id="TuG1812G0100001487.01.T06">
    <property type="protein sequence ID" value="TuG1812G0100001487.01.T06"/>
    <property type="gene ID" value="TuG1812G0100001487.01"/>
</dbReference>
<reference evidence="1" key="2">
    <citation type="submission" date="2018-03" db="EMBL/GenBank/DDBJ databases">
        <title>The Triticum urartu genome reveals the dynamic nature of wheat genome evolution.</title>
        <authorList>
            <person name="Ling H."/>
            <person name="Ma B."/>
            <person name="Shi X."/>
            <person name="Liu H."/>
            <person name="Dong L."/>
            <person name="Sun H."/>
            <person name="Cao Y."/>
            <person name="Gao Q."/>
            <person name="Zheng S."/>
            <person name="Li Y."/>
            <person name="Yu Y."/>
            <person name="Du H."/>
            <person name="Qi M."/>
            <person name="Li Y."/>
            <person name="Yu H."/>
            <person name="Cui Y."/>
            <person name="Wang N."/>
            <person name="Chen C."/>
            <person name="Wu H."/>
            <person name="Zhao Y."/>
            <person name="Zhang J."/>
            <person name="Li Y."/>
            <person name="Zhou W."/>
            <person name="Zhang B."/>
            <person name="Hu W."/>
            <person name="Eijk M."/>
            <person name="Tang J."/>
            <person name="Witsenboer H."/>
            <person name="Zhao S."/>
            <person name="Li Z."/>
            <person name="Zhang A."/>
            <person name="Wang D."/>
            <person name="Liang C."/>
        </authorList>
    </citation>
    <scope>NUCLEOTIDE SEQUENCE [LARGE SCALE GENOMIC DNA]</scope>
    <source>
        <strain evidence="1">cv. G1812</strain>
    </source>
</reference>
<reference evidence="1" key="3">
    <citation type="submission" date="2022-06" db="UniProtKB">
        <authorList>
            <consortium name="EnsemblPlants"/>
        </authorList>
    </citation>
    <scope>IDENTIFICATION</scope>
</reference>
<organism evidence="1 2">
    <name type="scientific">Triticum urartu</name>
    <name type="common">Red wild einkorn</name>
    <name type="synonym">Crithodium urartu</name>
    <dbReference type="NCBI Taxonomy" id="4572"/>
    <lineage>
        <taxon>Eukaryota</taxon>
        <taxon>Viridiplantae</taxon>
        <taxon>Streptophyta</taxon>
        <taxon>Embryophyta</taxon>
        <taxon>Tracheophyta</taxon>
        <taxon>Spermatophyta</taxon>
        <taxon>Magnoliopsida</taxon>
        <taxon>Liliopsida</taxon>
        <taxon>Poales</taxon>
        <taxon>Poaceae</taxon>
        <taxon>BOP clade</taxon>
        <taxon>Pooideae</taxon>
        <taxon>Triticodae</taxon>
        <taxon>Triticeae</taxon>
        <taxon>Triticinae</taxon>
        <taxon>Triticum</taxon>
    </lineage>
</organism>
<dbReference type="Gramene" id="TuG1812G0100001487.01.T06">
    <property type="protein sequence ID" value="TuG1812G0100001487.01.T06"/>
    <property type="gene ID" value="TuG1812G0100001487.01"/>
</dbReference>
<dbReference type="AlphaFoldDB" id="A0A8R7JYA4"/>
<protein>
    <submittedName>
        <fullName evidence="1">Uncharacterized protein</fullName>
    </submittedName>
</protein>
<accession>A0A8R7JYA4</accession>
<keyword evidence="2" id="KW-1185">Reference proteome</keyword>
<sequence length="117" mass="13257">MKPFEHKSFYGRTFMGFGVLNGISIWLLNQSLCFNSFGFYQGKSSALVGSRFLILHRTRQKASTYSIMCFSIIDGKLTMEAHSLLILFLDWPLRGRPTQTSAGFRCATSIPCVCFPR</sequence>
<name>A0A8R7JYA4_TRIUA</name>
<reference evidence="2" key="1">
    <citation type="journal article" date="2013" name="Nature">
        <title>Draft genome of the wheat A-genome progenitor Triticum urartu.</title>
        <authorList>
            <person name="Ling H.Q."/>
            <person name="Zhao S."/>
            <person name="Liu D."/>
            <person name="Wang J."/>
            <person name="Sun H."/>
            <person name="Zhang C."/>
            <person name="Fan H."/>
            <person name="Li D."/>
            <person name="Dong L."/>
            <person name="Tao Y."/>
            <person name="Gao C."/>
            <person name="Wu H."/>
            <person name="Li Y."/>
            <person name="Cui Y."/>
            <person name="Guo X."/>
            <person name="Zheng S."/>
            <person name="Wang B."/>
            <person name="Yu K."/>
            <person name="Liang Q."/>
            <person name="Yang W."/>
            <person name="Lou X."/>
            <person name="Chen J."/>
            <person name="Feng M."/>
            <person name="Jian J."/>
            <person name="Zhang X."/>
            <person name="Luo G."/>
            <person name="Jiang Y."/>
            <person name="Liu J."/>
            <person name="Wang Z."/>
            <person name="Sha Y."/>
            <person name="Zhang B."/>
            <person name="Wu H."/>
            <person name="Tang D."/>
            <person name="Shen Q."/>
            <person name="Xue P."/>
            <person name="Zou S."/>
            <person name="Wang X."/>
            <person name="Liu X."/>
            <person name="Wang F."/>
            <person name="Yang Y."/>
            <person name="An X."/>
            <person name="Dong Z."/>
            <person name="Zhang K."/>
            <person name="Zhang X."/>
            <person name="Luo M.C."/>
            <person name="Dvorak J."/>
            <person name="Tong Y."/>
            <person name="Wang J."/>
            <person name="Yang H."/>
            <person name="Li Z."/>
            <person name="Wang D."/>
            <person name="Zhang A."/>
            <person name="Wang J."/>
        </authorList>
    </citation>
    <scope>NUCLEOTIDE SEQUENCE</scope>
    <source>
        <strain evidence="2">cv. G1812</strain>
    </source>
</reference>
<proteinExistence type="predicted"/>
<evidence type="ECO:0000313" key="2">
    <source>
        <dbReference type="Proteomes" id="UP000015106"/>
    </source>
</evidence>
<evidence type="ECO:0000313" key="1">
    <source>
        <dbReference type="EnsemblPlants" id="TuG1812G0100001487.01.T06"/>
    </source>
</evidence>